<dbReference type="InterPro" id="IPR003615">
    <property type="entry name" value="HNH_nuc"/>
</dbReference>
<reference evidence="2 3" key="1">
    <citation type="submission" date="2017-03" db="EMBL/GenBank/DDBJ databases">
        <title>Genomes of endolithic fungi from Antarctica.</title>
        <authorList>
            <person name="Coleine C."/>
            <person name="Masonjones S."/>
            <person name="Stajich J.E."/>
        </authorList>
    </citation>
    <scope>NUCLEOTIDE SEQUENCE [LARGE SCALE GENOMIC DNA]</scope>
    <source>
        <strain evidence="2 3">CCFEE 5187</strain>
    </source>
</reference>
<keyword evidence="3" id="KW-1185">Reference proteome</keyword>
<name>A0A4U0XXY6_9PEZI</name>
<accession>A0A4U0XXY6</accession>
<dbReference type="AlphaFoldDB" id="A0A4U0XXY6"/>
<evidence type="ECO:0000313" key="2">
    <source>
        <dbReference type="EMBL" id="TKA81767.1"/>
    </source>
</evidence>
<dbReference type="STRING" id="331657.A0A4U0XXY6"/>
<dbReference type="Proteomes" id="UP000308768">
    <property type="component" value="Unassembled WGS sequence"/>
</dbReference>
<dbReference type="OrthoDB" id="4120917at2759"/>
<dbReference type="Pfam" id="PF13391">
    <property type="entry name" value="HNH_2"/>
    <property type="match status" value="1"/>
</dbReference>
<comment type="caution">
    <text evidence="2">The sequence shown here is derived from an EMBL/GenBank/DDBJ whole genome shotgun (WGS) entry which is preliminary data.</text>
</comment>
<proteinExistence type="predicted"/>
<dbReference type="EMBL" id="NAJN01000015">
    <property type="protein sequence ID" value="TKA81767.1"/>
    <property type="molecule type" value="Genomic_DNA"/>
</dbReference>
<gene>
    <name evidence="2" type="ORF">B0A49_00639</name>
</gene>
<protein>
    <recommendedName>
        <fullName evidence="1">HNH nuclease domain-containing protein</fullName>
    </recommendedName>
</protein>
<sequence length="300" mass="34044">MRDRARLEFGVQAKSAVIGLGEAYLASLAELLSESAGATVETQGKRCGFDQDTFKARVGGQYAEVSDDPHRTPRLWCPITKIYHVARVITTAHIVPYRIKNMHAAYIFGRDPGSGYEVIWDKRNGFCLHITVQTLFDEGHFVIVPDGTSEDGVDEFKVVVLDEELYNEEYPIAPGVTFRGIHNHRLEWGSTARPAKRYLYFHFLLSIFRRRKYAVTDWGQDRIELSPTQVWATPGSWIRRSMLRPLAYEIGDWDCSELSESDLESELGTFDDGRSLPADEEARMATCIRNALTDLTASDW</sequence>
<feature type="domain" description="HNH nuclease" evidence="1">
    <location>
        <begin position="77"/>
        <end position="144"/>
    </location>
</feature>
<evidence type="ECO:0000313" key="3">
    <source>
        <dbReference type="Proteomes" id="UP000308768"/>
    </source>
</evidence>
<evidence type="ECO:0000259" key="1">
    <source>
        <dbReference type="Pfam" id="PF13391"/>
    </source>
</evidence>
<organism evidence="2 3">
    <name type="scientific">Cryomyces minteri</name>
    <dbReference type="NCBI Taxonomy" id="331657"/>
    <lineage>
        <taxon>Eukaryota</taxon>
        <taxon>Fungi</taxon>
        <taxon>Dikarya</taxon>
        <taxon>Ascomycota</taxon>
        <taxon>Pezizomycotina</taxon>
        <taxon>Dothideomycetes</taxon>
        <taxon>Dothideomycetes incertae sedis</taxon>
        <taxon>Cryomyces</taxon>
    </lineage>
</organism>